<evidence type="ECO:0000256" key="4">
    <source>
        <dbReference type="ARBA" id="ARBA00023015"/>
    </source>
</evidence>
<evidence type="ECO:0000313" key="10">
    <source>
        <dbReference type="Proteomes" id="UP000887574"/>
    </source>
</evidence>
<keyword evidence="6" id="KW-0508">mRNA splicing</keyword>
<evidence type="ECO:0000256" key="2">
    <source>
        <dbReference type="ARBA" id="ARBA00022737"/>
    </source>
</evidence>
<dbReference type="InterPro" id="IPR035967">
    <property type="entry name" value="SWAP/Surp_sf"/>
</dbReference>
<dbReference type="PROSITE" id="PS50128">
    <property type="entry name" value="SURP"/>
    <property type="match status" value="2"/>
</dbReference>
<feature type="region of interest" description="Disordered" evidence="8">
    <location>
        <begin position="1"/>
        <end position="21"/>
    </location>
</feature>
<proteinExistence type="predicted"/>
<dbReference type="Gene3D" id="1.10.10.790">
    <property type="entry name" value="Surp module"/>
    <property type="match status" value="2"/>
</dbReference>
<dbReference type="WBParaSite" id="jg12518">
    <property type="protein sequence ID" value="jg12518"/>
    <property type="gene ID" value="jg12518"/>
</dbReference>
<evidence type="ECO:0000256" key="6">
    <source>
        <dbReference type="ARBA" id="ARBA00023187"/>
    </source>
</evidence>
<dbReference type="PANTHER" id="PTHR13161">
    <property type="entry name" value="SPLICING FACTOR SUPPRESSOR OF WHITE APRICOT"/>
    <property type="match status" value="1"/>
</dbReference>
<keyword evidence="5" id="KW-0804">Transcription</keyword>
<feature type="coiled-coil region" evidence="7">
    <location>
        <begin position="436"/>
        <end position="472"/>
    </location>
</feature>
<dbReference type="SUPFAM" id="SSF109905">
    <property type="entry name" value="Surp module (SWAP domain)"/>
    <property type="match status" value="2"/>
</dbReference>
<feature type="region of interest" description="Disordered" evidence="8">
    <location>
        <begin position="305"/>
        <end position="324"/>
    </location>
</feature>
<dbReference type="InterPro" id="IPR040397">
    <property type="entry name" value="SWAP"/>
</dbReference>
<keyword evidence="10" id="KW-1185">Reference proteome</keyword>
<sequence length="685" mass="77629">MSHKKNFARSKNRYASKEDEKQSLSVFGYSCRLYEEPESSKSNPKSAEEPGGHNYLLSWNGDEDVKIDRYLAASAGTRLFGLVSDRVINGFSLFNVKIIQIHKYDCRLYLNSLDEFDRSKSGNNGTKHSMDEAEGMEEEMCEEERYLDMYVDMQKVEEEEQVQRSRRAEFAFNYDSAPIETSARPEESSSSEEEIEEKYEMPEGLKLPMGIDLPETMKHSTIIEKTAMFVVQQGPQMEVVIKAKQRNNIQQFGFLEFDDRLNPFYKYVCKLIREKKYTPVPYITKTRPKTKKLCRLAAQARMEESLKADAEAKQIDQKRSKPPSALEMIAHDNQSGSDASNDDSDEEGYLHPLLTSSSTKKVSQPESKSTSGTSRRSRLSDAPVIFGPMPQPVVKHVVQVKTAPNFDEILQQHHSNAQSNVDNIYSSLFKNLNSLLPGAKARAEEEELQKKKEEEEKAAKEIELEDDEEKIRDYIDWHMEFYGRPSPYLPSAHPVALPPPPNLSSALSIAARYVAMNGGAAEQKLIDHNGESCEFLFPKSPYYTYYQMRVRYNQWMMNQSYLAAAAAKQVSQQGAPISTQKDDQSDDIVFASTSSCIFPAPPRPPNGVNIENSIVPTELPLLMNSSSANTLDANDEPNIDNVEAALKMERKEKARLFMEKILNEKLAAKKRAQDGSQNQLLLSLN</sequence>
<evidence type="ECO:0000256" key="8">
    <source>
        <dbReference type="SAM" id="MobiDB-lite"/>
    </source>
</evidence>
<dbReference type="Pfam" id="PF01805">
    <property type="entry name" value="Surp"/>
    <property type="match status" value="2"/>
</dbReference>
<keyword evidence="1" id="KW-0507">mRNA processing</keyword>
<keyword evidence="7" id="KW-0175">Coiled coil</keyword>
<dbReference type="Proteomes" id="UP000887574">
    <property type="component" value="Unplaced"/>
</dbReference>
<feature type="compositionally biased region" description="Polar residues" evidence="8">
    <location>
        <begin position="354"/>
        <end position="366"/>
    </location>
</feature>
<evidence type="ECO:0000256" key="3">
    <source>
        <dbReference type="ARBA" id="ARBA00022884"/>
    </source>
</evidence>
<keyword evidence="4" id="KW-0805">Transcription regulation</keyword>
<dbReference type="AlphaFoldDB" id="A0A915CUH3"/>
<dbReference type="PANTHER" id="PTHR13161:SF15">
    <property type="entry name" value="SPLICING FACTOR, SUPPRESSOR OF WHITE-APRICOT HOMOLOG"/>
    <property type="match status" value="1"/>
</dbReference>
<keyword evidence="2" id="KW-0677">Repeat</keyword>
<feature type="domain" description="SURP motif" evidence="9">
    <location>
        <begin position="506"/>
        <end position="546"/>
    </location>
</feature>
<feature type="region of interest" description="Disordered" evidence="8">
    <location>
        <begin position="179"/>
        <end position="198"/>
    </location>
</feature>
<keyword evidence="3" id="KW-0694">RNA-binding</keyword>
<feature type="region of interest" description="Disordered" evidence="8">
    <location>
        <begin position="333"/>
        <end position="387"/>
    </location>
</feature>
<dbReference type="InterPro" id="IPR000061">
    <property type="entry name" value="Surp"/>
</dbReference>
<protein>
    <submittedName>
        <fullName evidence="11">SURP motif domain-containing protein</fullName>
    </submittedName>
</protein>
<dbReference type="SMART" id="SM01141">
    <property type="entry name" value="DRY_EERY"/>
    <property type="match status" value="1"/>
</dbReference>
<organism evidence="10 11">
    <name type="scientific">Ditylenchus dipsaci</name>
    <dbReference type="NCBI Taxonomy" id="166011"/>
    <lineage>
        <taxon>Eukaryota</taxon>
        <taxon>Metazoa</taxon>
        <taxon>Ecdysozoa</taxon>
        <taxon>Nematoda</taxon>
        <taxon>Chromadorea</taxon>
        <taxon>Rhabditida</taxon>
        <taxon>Tylenchina</taxon>
        <taxon>Tylenchomorpha</taxon>
        <taxon>Sphaerularioidea</taxon>
        <taxon>Anguinidae</taxon>
        <taxon>Anguininae</taxon>
        <taxon>Ditylenchus</taxon>
    </lineage>
</organism>
<evidence type="ECO:0000256" key="1">
    <source>
        <dbReference type="ARBA" id="ARBA00022664"/>
    </source>
</evidence>
<dbReference type="GO" id="GO:0003723">
    <property type="term" value="F:RNA binding"/>
    <property type="evidence" value="ECO:0007669"/>
    <property type="project" value="UniProtKB-KW"/>
</dbReference>
<feature type="domain" description="SURP motif" evidence="9">
    <location>
        <begin position="222"/>
        <end position="265"/>
    </location>
</feature>
<evidence type="ECO:0000256" key="7">
    <source>
        <dbReference type="SAM" id="Coils"/>
    </source>
</evidence>
<dbReference type="Pfam" id="PF09750">
    <property type="entry name" value="DRY_EERY"/>
    <property type="match status" value="1"/>
</dbReference>
<dbReference type="GO" id="GO:0000395">
    <property type="term" value="P:mRNA 5'-splice site recognition"/>
    <property type="evidence" value="ECO:0007669"/>
    <property type="project" value="TreeGrafter"/>
</dbReference>
<dbReference type="SMART" id="SM00648">
    <property type="entry name" value="SWAP"/>
    <property type="match status" value="2"/>
</dbReference>
<name>A0A915CUH3_9BILA</name>
<accession>A0A915CUH3</accession>
<feature type="compositionally biased region" description="Basic and acidic residues" evidence="8">
    <location>
        <begin position="305"/>
        <end position="319"/>
    </location>
</feature>
<reference evidence="11" key="1">
    <citation type="submission" date="2022-11" db="UniProtKB">
        <authorList>
            <consortium name="WormBaseParasite"/>
        </authorList>
    </citation>
    <scope>IDENTIFICATION</scope>
</reference>
<evidence type="ECO:0000259" key="9">
    <source>
        <dbReference type="PROSITE" id="PS50128"/>
    </source>
</evidence>
<feature type="compositionally biased region" description="Basic residues" evidence="8">
    <location>
        <begin position="1"/>
        <end position="14"/>
    </location>
</feature>
<dbReference type="InterPro" id="IPR019147">
    <property type="entry name" value="SWAP_N_domain"/>
</dbReference>
<evidence type="ECO:0000313" key="11">
    <source>
        <dbReference type="WBParaSite" id="jg12518"/>
    </source>
</evidence>
<evidence type="ECO:0000256" key="5">
    <source>
        <dbReference type="ARBA" id="ARBA00023163"/>
    </source>
</evidence>